<comment type="similarity">
    <text evidence="1">Belongs to the enoyl-CoA hydratase/isomerase family.</text>
</comment>
<sequence length="165" mass="17414">MEATLDTLIGDDAVQGVVLISKKPGCFIAGADINMLGSLKQPKRSDNSIEFPCGFCSLLVQEVSRNGQIVFERVEKNPKPVVAAISGTCLGGGLEVALSCHYRIAMKDKSTILSAPEVMLGLLPGAGGTQRLPRLIGLPNALDMMLTGKNIPAQKAKSMGLVHQL</sequence>
<accession>A0A2G8LHB0</accession>
<dbReference type="SUPFAM" id="SSF52096">
    <property type="entry name" value="ClpP/crotonase"/>
    <property type="match status" value="1"/>
</dbReference>
<dbReference type="GO" id="GO:0016507">
    <property type="term" value="C:mitochondrial fatty acid beta-oxidation multienzyme complex"/>
    <property type="evidence" value="ECO:0007669"/>
    <property type="project" value="TreeGrafter"/>
</dbReference>
<proteinExistence type="inferred from homology"/>
<dbReference type="Gene3D" id="3.90.226.10">
    <property type="entry name" value="2-enoyl-CoA Hydratase, Chain A, domain 1"/>
    <property type="match status" value="1"/>
</dbReference>
<evidence type="ECO:0008006" key="4">
    <source>
        <dbReference type="Google" id="ProtNLM"/>
    </source>
</evidence>
<protein>
    <recommendedName>
        <fullName evidence="4">Trifunctional enzyme subunit alpha, mitochondrial</fullName>
    </recommendedName>
</protein>
<evidence type="ECO:0000313" key="3">
    <source>
        <dbReference type="Proteomes" id="UP000230750"/>
    </source>
</evidence>
<dbReference type="PANTHER" id="PTHR43612">
    <property type="entry name" value="TRIFUNCTIONAL ENZYME SUBUNIT ALPHA"/>
    <property type="match status" value="1"/>
</dbReference>
<dbReference type="PROSITE" id="PS00166">
    <property type="entry name" value="ENOYL_COA_HYDRATASE"/>
    <property type="match status" value="1"/>
</dbReference>
<comment type="caution">
    <text evidence="2">The sequence shown here is derived from an EMBL/GenBank/DDBJ whole genome shotgun (WGS) entry which is preliminary data.</text>
</comment>
<dbReference type="InterPro" id="IPR029045">
    <property type="entry name" value="ClpP/crotonase-like_dom_sf"/>
</dbReference>
<dbReference type="CDD" id="cd06558">
    <property type="entry name" value="crotonase-like"/>
    <property type="match status" value="1"/>
</dbReference>
<evidence type="ECO:0000313" key="2">
    <source>
        <dbReference type="EMBL" id="PIK59633.1"/>
    </source>
</evidence>
<dbReference type="GO" id="GO:0016509">
    <property type="term" value="F:long-chain (3S)-3-hydroxyacyl-CoA dehydrogenase (NAD+) activity"/>
    <property type="evidence" value="ECO:0007669"/>
    <property type="project" value="TreeGrafter"/>
</dbReference>
<dbReference type="EMBL" id="MRZV01000077">
    <property type="protein sequence ID" value="PIK59633.1"/>
    <property type="molecule type" value="Genomic_DNA"/>
</dbReference>
<evidence type="ECO:0000256" key="1">
    <source>
        <dbReference type="RuleBase" id="RU003707"/>
    </source>
</evidence>
<dbReference type="STRING" id="307972.A0A2G8LHB0"/>
<feature type="non-terminal residue" evidence="2">
    <location>
        <position position="165"/>
    </location>
</feature>
<keyword evidence="3" id="KW-1185">Reference proteome</keyword>
<dbReference type="InterPro" id="IPR018376">
    <property type="entry name" value="Enoyl-CoA_hyd/isom_CS"/>
</dbReference>
<name>A0A2G8LHB0_STIJA</name>
<dbReference type="Proteomes" id="UP000230750">
    <property type="component" value="Unassembled WGS sequence"/>
</dbReference>
<dbReference type="Pfam" id="PF00378">
    <property type="entry name" value="ECH_1"/>
    <property type="match status" value="1"/>
</dbReference>
<organism evidence="2 3">
    <name type="scientific">Stichopus japonicus</name>
    <name type="common">Sea cucumber</name>
    <dbReference type="NCBI Taxonomy" id="307972"/>
    <lineage>
        <taxon>Eukaryota</taxon>
        <taxon>Metazoa</taxon>
        <taxon>Echinodermata</taxon>
        <taxon>Eleutherozoa</taxon>
        <taxon>Echinozoa</taxon>
        <taxon>Holothuroidea</taxon>
        <taxon>Aspidochirotacea</taxon>
        <taxon>Aspidochirotida</taxon>
        <taxon>Stichopodidae</taxon>
        <taxon>Apostichopus</taxon>
    </lineage>
</organism>
<dbReference type="GO" id="GO:0004300">
    <property type="term" value="F:enoyl-CoA hydratase activity"/>
    <property type="evidence" value="ECO:0007669"/>
    <property type="project" value="TreeGrafter"/>
</dbReference>
<reference evidence="2 3" key="1">
    <citation type="journal article" date="2017" name="PLoS Biol.">
        <title>The sea cucumber genome provides insights into morphological evolution and visceral regeneration.</title>
        <authorList>
            <person name="Zhang X."/>
            <person name="Sun L."/>
            <person name="Yuan J."/>
            <person name="Sun Y."/>
            <person name="Gao Y."/>
            <person name="Zhang L."/>
            <person name="Li S."/>
            <person name="Dai H."/>
            <person name="Hamel J.F."/>
            <person name="Liu C."/>
            <person name="Yu Y."/>
            <person name="Liu S."/>
            <person name="Lin W."/>
            <person name="Guo K."/>
            <person name="Jin S."/>
            <person name="Xu P."/>
            <person name="Storey K.B."/>
            <person name="Huan P."/>
            <person name="Zhang T."/>
            <person name="Zhou Y."/>
            <person name="Zhang J."/>
            <person name="Lin C."/>
            <person name="Li X."/>
            <person name="Xing L."/>
            <person name="Huo D."/>
            <person name="Sun M."/>
            <person name="Wang L."/>
            <person name="Mercier A."/>
            <person name="Li F."/>
            <person name="Yang H."/>
            <person name="Xiang J."/>
        </authorList>
    </citation>
    <scope>NUCLEOTIDE SEQUENCE [LARGE SCALE GENOMIC DNA]</scope>
    <source>
        <strain evidence="2">Shaxun</strain>
        <tissue evidence="2">Muscle</tissue>
    </source>
</reference>
<gene>
    <name evidence="2" type="ORF">BSL78_03429</name>
</gene>
<dbReference type="GO" id="GO:0006635">
    <property type="term" value="P:fatty acid beta-oxidation"/>
    <property type="evidence" value="ECO:0007669"/>
    <property type="project" value="TreeGrafter"/>
</dbReference>
<dbReference type="InterPro" id="IPR001753">
    <property type="entry name" value="Enoyl-CoA_hydra/iso"/>
</dbReference>
<dbReference type="PANTHER" id="PTHR43612:SF3">
    <property type="entry name" value="TRIFUNCTIONAL ENZYME SUBUNIT ALPHA, MITOCHONDRIAL"/>
    <property type="match status" value="1"/>
</dbReference>
<dbReference type="OrthoDB" id="10004768at2759"/>
<dbReference type="InterPro" id="IPR050136">
    <property type="entry name" value="FA_oxidation_alpha_subunit"/>
</dbReference>
<dbReference type="AlphaFoldDB" id="A0A2G8LHB0"/>